<dbReference type="Pfam" id="PF01368">
    <property type="entry name" value="DHH"/>
    <property type="match status" value="1"/>
</dbReference>
<comment type="caution">
    <text evidence="10">The sequence shown here is derived from an EMBL/GenBank/DDBJ whole genome shotgun (WGS) entry which is preliminary data.</text>
</comment>
<organism evidence="10 11">
    <name type="scientific">Paenibacillus contaminans</name>
    <dbReference type="NCBI Taxonomy" id="450362"/>
    <lineage>
        <taxon>Bacteria</taxon>
        <taxon>Bacillati</taxon>
        <taxon>Bacillota</taxon>
        <taxon>Bacilli</taxon>
        <taxon>Bacillales</taxon>
        <taxon>Paenibacillaceae</taxon>
        <taxon>Paenibacillus</taxon>
    </lineage>
</organism>
<evidence type="ECO:0000313" key="10">
    <source>
        <dbReference type="EMBL" id="RAV21939.1"/>
    </source>
</evidence>
<dbReference type="Gene3D" id="3.10.310.30">
    <property type="match status" value="1"/>
</dbReference>
<feature type="domain" description="RecJ OB" evidence="9">
    <location>
        <begin position="455"/>
        <end position="564"/>
    </location>
</feature>
<reference evidence="10 11" key="1">
    <citation type="journal article" date="2009" name="Int. J. Syst. Evol. Microbiol.">
        <title>Paenibacillus contaminans sp. nov., isolated from a contaminated laboratory plate.</title>
        <authorList>
            <person name="Chou J.H."/>
            <person name="Lee J.H."/>
            <person name="Lin M.C."/>
            <person name="Chang P.S."/>
            <person name="Arun A.B."/>
            <person name="Young C.C."/>
            <person name="Chen W.M."/>
        </authorList>
    </citation>
    <scope>NUCLEOTIDE SEQUENCE [LARGE SCALE GENOMIC DNA]</scope>
    <source>
        <strain evidence="10 11">CKOBP-6</strain>
    </source>
</reference>
<dbReference type="Proteomes" id="UP000250369">
    <property type="component" value="Unassembled WGS sequence"/>
</dbReference>
<feature type="domain" description="Single-stranded-DNA-specific exonuclease RecJ C-terminal" evidence="8">
    <location>
        <begin position="641"/>
        <end position="794"/>
    </location>
</feature>
<keyword evidence="4" id="KW-0378">Hydrolase</keyword>
<dbReference type="InterPro" id="IPR038763">
    <property type="entry name" value="DHH_sf"/>
</dbReference>
<dbReference type="Pfam" id="PF10141">
    <property type="entry name" value="ssDNA-exonuc_C"/>
    <property type="match status" value="1"/>
</dbReference>
<evidence type="ECO:0000259" key="9">
    <source>
        <dbReference type="Pfam" id="PF17768"/>
    </source>
</evidence>
<dbReference type="InterPro" id="IPR003156">
    <property type="entry name" value="DHHA1_dom"/>
</dbReference>
<dbReference type="InterPro" id="IPR001667">
    <property type="entry name" value="DDH_dom"/>
</dbReference>
<proteinExistence type="inferred from homology"/>
<dbReference type="SUPFAM" id="SSF64182">
    <property type="entry name" value="DHH phosphoesterases"/>
    <property type="match status" value="1"/>
</dbReference>
<dbReference type="InterPro" id="IPR004610">
    <property type="entry name" value="RecJ"/>
</dbReference>
<feature type="domain" description="DHHA1" evidence="7">
    <location>
        <begin position="343"/>
        <end position="440"/>
    </location>
</feature>
<dbReference type="EMBL" id="QMFB01000003">
    <property type="protein sequence ID" value="RAV21939.1"/>
    <property type="molecule type" value="Genomic_DNA"/>
</dbReference>
<dbReference type="GO" id="GO:0006310">
    <property type="term" value="P:DNA recombination"/>
    <property type="evidence" value="ECO:0007669"/>
    <property type="project" value="InterPro"/>
</dbReference>
<gene>
    <name evidence="10" type="primary">recJ</name>
    <name evidence="10" type="ORF">DQG23_07785</name>
</gene>
<comment type="similarity">
    <text evidence="1">Belongs to the RecJ family.</text>
</comment>
<dbReference type="PANTHER" id="PTHR30255:SF2">
    <property type="entry name" value="SINGLE-STRANDED-DNA-SPECIFIC EXONUCLEASE RECJ"/>
    <property type="match status" value="1"/>
</dbReference>
<dbReference type="InterPro" id="IPR051673">
    <property type="entry name" value="SSDNA_exonuclease_RecJ"/>
</dbReference>
<dbReference type="RefSeq" id="WP_113030251.1">
    <property type="nucleotide sequence ID" value="NZ_QMFB01000003.1"/>
</dbReference>
<evidence type="ECO:0000256" key="5">
    <source>
        <dbReference type="ARBA" id="ARBA00022839"/>
    </source>
</evidence>
<evidence type="ECO:0000259" key="8">
    <source>
        <dbReference type="Pfam" id="PF10141"/>
    </source>
</evidence>
<keyword evidence="11" id="KW-1185">Reference proteome</keyword>
<evidence type="ECO:0000256" key="1">
    <source>
        <dbReference type="ARBA" id="ARBA00005915"/>
    </source>
</evidence>
<dbReference type="GO" id="GO:0008409">
    <property type="term" value="F:5'-3' exonuclease activity"/>
    <property type="evidence" value="ECO:0007669"/>
    <property type="project" value="InterPro"/>
</dbReference>
<evidence type="ECO:0000256" key="2">
    <source>
        <dbReference type="ARBA" id="ARBA00019841"/>
    </source>
</evidence>
<evidence type="ECO:0000256" key="4">
    <source>
        <dbReference type="ARBA" id="ARBA00022801"/>
    </source>
</evidence>
<sequence>MLHAKARWQISENDESTAGQLAEALKLEPLIAKLLVVRGIDTVEQAKLFLQASADHVHDPFLLDGMEAAIARIRAAIAAGEKIRVYGDYDADGVSSTSLMVWLLRQAGAIHDSYIPHRVQEGYGLNKAALALAKEQGISLLITVDTGISAREEIAFASEIGLDVIVTDHHEPPELLPSCIAVINPKKPGCPYPFKQLAGVGVAFKLAHALLGRFPEELLEMAAIGTIADLMPLVDENRIIVKLGLARMQDSAYAGIRALLATAGIDPAQVNATHVGFSMAPRINAGGRLESADEAVRLLVSTDEHEAQLLADGLDVLNKERQRIVEEMVKEALELLEESSADNPNVIVLAKEGWNVGVIGIVASKVLEKWYRPTIILGIDPETGIAKGSARSIAGFDIYRALSQCADLFDHFGGHQAAAGMSLSGGKIAELRHRLQAIAAERLTAEDYSPIIQADAACTIAEMPLETIRQLNRLAPFGMGNPTPKFVFTGLSVGDKKKMGREQQHLKLQLHQTIEETACSVEAISFGRGAFAELISSAARLDVVGELSINEWNGVRKPQIVVQDIRILEKQLFDWRGGDLKRKVADLSSALQALPRSGSSRKLGIVLFGDSAIPAGLAPDASVWRVSRGGTLTYASGSDSNSGAYEEMTDLILFDMPKRIEQLRLSLAAAEQAERIFAVFRDPEPDAVSTLPSRDMFKQVYGVIQRQGGFESYDAQLLAAFSKRSGLPVPAIRFIVDVFTELGFIERTDKGIRMVASPGKKDLSESAVYQDKIHREQIDQALLYSSSQEMSDWVRELLIPNTNPLEEVI</sequence>
<dbReference type="Gene3D" id="3.90.1640.30">
    <property type="match status" value="1"/>
</dbReference>
<dbReference type="AlphaFoldDB" id="A0A329MPT6"/>
<evidence type="ECO:0000259" key="6">
    <source>
        <dbReference type="Pfam" id="PF01368"/>
    </source>
</evidence>
<keyword evidence="5 10" id="KW-0269">Exonuclease</keyword>
<dbReference type="GO" id="GO:0006281">
    <property type="term" value="P:DNA repair"/>
    <property type="evidence" value="ECO:0007669"/>
    <property type="project" value="InterPro"/>
</dbReference>
<dbReference type="InterPro" id="IPR018779">
    <property type="entry name" value="RecJ_C"/>
</dbReference>
<feature type="domain" description="DDH" evidence="6">
    <location>
        <begin position="82"/>
        <end position="226"/>
    </location>
</feature>
<name>A0A329MPT6_9BACL</name>
<dbReference type="Pfam" id="PF17768">
    <property type="entry name" value="RecJ_OB"/>
    <property type="match status" value="1"/>
</dbReference>
<evidence type="ECO:0000313" key="11">
    <source>
        <dbReference type="Proteomes" id="UP000250369"/>
    </source>
</evidence>
<dbReference type="PANTHER" id="PTHR30255">
    <property type="entry name" value="SINGLE-STRANDED-DNA-SPECIFIC EXONUCLEASE RECJ"/>
    <property type="match status" value="1"/>
</dbReference>
<evidence type="ECO:0000256" key="3">
    <source>
        <dbReference type="ARBA" id="ARBA00022722"/>
    </source>
</evidence>
<dbReference type="Pfam" id="PF02272">
    <property type="entry name" value="DHHA1"/>
    <property type="match status" value="1"/>
</dbReference>
<evidence type="ECO:0000259" key="7">
    <source>
        <dbReference type="Pfam" id="PF02272"/>
    </source>
</evidence>
<dbReference type="NCBIfam" id="TIGR00644">
    <property type="entry name" value="recJ"/>
    <property type="match status" value="1"/>
</dbReference>
<accession>A0A329MPT6</accession>
<dbReference type="OrthoDB" id="9809852at2"/>
<protein>
    <recommendedName>
        <fullName evidence="2">Single-stranded-DNA-specific exonuclease RecJ</fullName>
    </recommendedName>
</protein>
<dbReference type="GO" id="GO:0003676">
    <property type="term" value="F:nucleic acid binding"/>
    <property type="evidence" value="ECO:0007669"/>
    <property type="project" value="InterPro"/>
</dbReference>
<dbReference type="InterPro" id="IPR041122">
    <property type="entry name" value="RecJ_OB"/>
</dbReference>
<keyword evidence="3" id="KW-0540">Nuclease</keyword>